<evidence type="ECO:0000313" key="3">
    <source>
        <dbReference type="EMBL" id="QDT52423.1"/>
    </source>
</evidence>
<dbReference type="InParanoid" id="A0A517S8I5"/>
<dbReference type="Pfam" id="PF00857">
    <property type="entry name" value="Isochorismatase"/>
    <property type="match status" value="1"/>
</dbReference>
<evidence type="ECO:0000259" key="2">
    <source>
        <dbReference type="Pfam" id="PF00857"/>
    </source>
</evidence>
<keyword evidence="4" id="KW-1185">Reference proteome</keyword>
<dbReference type="SUPFAM" id="SSF52499">
    <property type="entry name" value="Isochorismatase-like hydrolases"/>
    <property type="match status" value="1"/>
</dbReference>
<name>A0A517S8I5_9PLAN</name>
<dbReference type="PROSITE" id="PS51318">
    <property type="entry name" value="TAT"/>
    <property type="match status" value="1"/>
</dbReference>
<sequence>MTDLPRLDRREFLATSAVAAGLSLTGSSNAAENGGAAAPTLQIHPRYHRWHVDAGKEWLETNTGQAHLDWTIPVSQAALVLVDVWSDHYLQDTAARADEIIKERFVPLLAGCRKAGLPIIHAPSPPQAIGHANHAKLAEPGSVPGPRDSWPPAPFRSKAGPYQSYRRPAEPREPEIRQVRDGLTIHPLVEPVGSEPVVATGDELHAVCREKGILFLLYAGFNTNACILVRDYGTLAMSQRGYEVILLRDCTTGMESPDSRPTMAQTNGAILFLEMFGQYSTTSDDVLAGLS</sequence>
<dbReference type="OrthoDB" id="1491276at2"/>
<gene>
    <name evidence="3" type="ORF">Pan44_04340</name>
</gene>
<evidence type="ECO:0000256" key="1">
    <source>
        <dbReference type="SAM" id="MobiDB-lite"/>
    </source>
</evidence>
<dbReference type="AlphaFoldDB" id="A0A517S8I5"/>
<dbReference type="RefSeq" id="WP_145026760.1">
    <property type="nucleotide sequence ID" value="NZ_CP036271.1"/>
</dbReference>
<protein>
    <submittedName>
        <fullName evidence="3">Isochorismatase family protein</fullName>
    </submittedName>
</protein>
<dbReference type="InterPro" id="IPR006311">
    <property type="entry name" value="TAT_signal"/>
</dbReference>
<dbReference type="InterPro" id="IPR036380">
    <property type="entry name" value="Isochorismatase-like_sf"/>
</dbReference>
<dbReference type="KEGG" id="ccos:Pan44_04340"/>
<organism evidence="3 4">
    <name type="scientific">Caulifigura coniformis</name>
    <dbReference type="NCBI Taxonomy" id="2527983"/>
    <lineage>
        <taxon>Bacteria</taxon>
        <taxon>Pseudomonadati</taxon>
        <taxon>Planctomycetota</taxon>
        <taxon>Planctomycetia</taxon>
        <taxon>Planctomycetales</taxon>
        <taxon>Planctomycetaceae</taxon>
        <taxon>Caulifigura</taxon>
    </lineage>
</organism>
<proteinExistence type="predicted"/>
<feature type="region of interest" description="Disordered" evidence="1">
    <location>
        <begin position="139"/>
        <end position="174"/>
    </location>
</feature>
<dbReference type="Proteomes" id="UP000315700">
    <property type="component" value="Chromosome"/>
</dbReference>
<dbReference type="EMBL" id="CP036271">
    <property type="protein sequence ID" value="QDT52423.1"/>
    <property type="molecule type" value="Genomic_DNA"/>
</dbReference>
<feature type="domain" description="Isochorismatase-like" evidence="2">
    <location>
        <begin position="78"/>
        <end position="258"/>
    </location>
</feature>
<reference evidence="3 4" key="1">
    <citation type="submission" date="2019-02" db="EMBL/GenBank/DDBJ databases">
        <title>Deep-cultivation of Planctomycetes and their phenomic and genomic characterization uncovers novel biology.</title>
        <authorList>
            <person name="Wiegand S."/>
            <person name="Jogler M."/>
            <person name="Boedeker C."/>
            <person name="Pinto D."/>
            <person name="Vollmers J."/>
            <person name="Rivas-Marin E."/>
            <person name="Kohn T."/>
            <person name="Peeters S.H."/>
            <person name="Heuer A."/>
            <person name="Rast P."/>
            <person name="Oberbeckmann S."/>
            <person name="Bunk B."/>
            <person name="Jeske O."/>
            <person name="Meyerdierks A."/>
            <person name="Storesund J.E."/>
            <person name="Kallscheuer N."/>
            <person name="Luecker S."/>
            <person name="Lage O.M."/>
            <person name="Pohl T."/>
            <person name="Merkel B.J."/>
            <person name="Hornburger P."/>
            <person name="Mueller R.-W."/>
            <person name="Bruemmer F."/>
            <person name="Labrenz M."/>
            <person name="Spormann A.M."/>
            <person name="Op den Camp H."/>
            <person name="Overmann J."/>
            <person name="Amann R."/>
            <person name="Jetten M.S.M."/>
            <person name="Mascher T."/>
            <person name="Medema M.H."/>
            <person name="Devos D.P."/>
            <person name="Kaster A.-K."/>
            <person name="Ovreas L."/>
            <person name="Rohde M."/>
            <person name="Galperin M.Y."/>
            <person name="Jogler C."/>
        </authorList>
    </citation>
    <scope>NUCLEOTIDE SEQUENCE [LARGE SCALE GENOMIC DNA]</scope>
    <source>
        <strain evidence="3 4">Pan44</strain>
    </source>
</reference>
<evidence type="ECO:0000313" key="4">
    <source>
        <dbReference type="Proteomes" id="UP000315700"/>
    </source>
</evidence>
<accession>A0A517S8I5</accession>
<dbReference type="InterPro" id="IPR000868">
    <property type="entry name" value="Isochorismatase-like_dom"/>
</dbReference>
<dbReference type="Gene3D" id="3.40.50.850">
    <property type="entry name" value="Isochorismatase-like"/>
    <property type="match status" value="1"/>
</dbReference>